<feature type="compositionally biased region" description="Polar residues" evidence="1">
    <location>
        <begin position="147"/>
        <end position="160"/>
    </location>
</feature>
<comment type="caution">
    <text evidence="3">The sequence shown here is derived from an EMBL/GenBank/DDBJ whole genome shotgun (WGS) entry which is preliminary data.</text>
</comment>
<dbReference type="Proteomes" id="UP001149165">
    <property type="component" value="Unassembled WGS sequence"/>
</dbReference>
<name>A0A9W9KIE7_9EURO</name>
<feature type="compositionally biased region" description="Polar residues" evidence="1">
    <location>
        <begin position="126"/>
        <end position="135"/>
    </location>
</feature>
<dbReference type="PANTHER" id="PTHR38795">
    <property type="entry name" value="DUF6604 DOMAIN-CONTAINING PROTEIN"/>
    <property type="match status" value="1"/>
</dbReference>
<dbReference type="AlphaFoldDB" id="A0A9W9KIE7"/>
<gene>
    <name evidence="3" type="ORF">N7456_003072</name>
</gene>
<reference evidence="3" key="1">
    <citation type="submission" date="2022-11" db="EMBL/GenBank/DDBJ databases">
        <authorList>
            <person name="Petersen C."/>
        </authorList>
    </citation>
    <scope>NUCLEOTIDE SEQUENCE</scope>
    <source>
        <strain evidence="3">IBT 30069</strain>
    </source>
</reference>
<organism evidence="3 4">
    <name type="scientific">Penicillium angulare</name>
    <dbReference type="NCBI Taxonomy" id="116970"/>
    <lineage>
        <taxon>Eukaryota</taxon>
        <taxon>Fungi</taxon>
        <taxon>Dikarya</taxon>
        <taxon>Ascomycota</taxon>
        <taxon>Pezizomycotina</taxon>
        <taxon>Eurotiomycetes</taxon>
        <taxon>Eurotiomycetidae</taxon>
        <taxon>Eurotiales</taxon>
        <taxon>Aspergillaceae</taxon>
        <taxon>Penicillium</taxon>
    </lineage>
</organism>
<evidence type="ECO:0000259" key="2">
    <source>
        <dbReference type="Pfam" id="PF20253"/>
    </source>
</evidence>
<dbReference type="Pfam" id="PF20253">
    <property type="entry name" value="DUF6604"/>
    <property type="match status" value="1"/>
</dbReference>
<protein>
    <recommendedName>
        <fullName evidence="2">DUF6604 domain-containing protein</fullName>
    </recommendedName>
</protein>
<dbReference type="OrthoDB" id="4366272at2759"/>
<sequence>MKNYATEIAKHQDTNPIPDWILREIRLIINARKEFNEFYRECARLTPNPSLLRSNVGDEARIQNLIEILEILDTIDEDNEALMGSQEIQERAIFRNSFSGLTLDSQLRENDKESSSGGSKNNGVSTPHQSSTASNKSKHKHEKDSAKGNQRSTKGNQRISRTPPRLEEMLEERPLEDYRIDDQPYKLDDYLMAIYSLFKEIMKLRYYLQDIWSEVVYDNLDIAIAGCLCNIAIQKIKEAQSDVFIENPRFDSFDSVAQVITAGEPKRPFCMKALSDENRERHINHIIKELYTRKMGRNATNINFDVKEEFLFNSYQALLDFLVDYKKSNNGSPTKRMLRTIKDWEPFLNFERACKGDPLSNKERHINGSMASMNLLRISLALRYKYL</sequence>
<evidence type="ECO:0000313" key="3">
    <source>
        <dbReference type="EMBL" id="KAJ5106397.1"/>
    </source>
</evidence>
<accession>A0A9W9KIE7</accession>
<evidence type="ECO:0000313" key="4">
    <source>
        <dbReference type="Proteomes" id="UP001149165"/>
    </source>
</evidence>
<feature type="domain" description="DUF6604" evidence="2">
    <location>
        <begin position="4"/>
        <end position="244"/>
    </location>
</feature>
<feature type="region of interest" description="Disordered" evidence="1">
    <location>
        <begin position="107"/>
        <end position="170"/>
    </location>
</feature>
<reference evidence="3" key="2">
    <citation type="journal article" date="2023" name="IMA Fungus">
        <title>Comparative genomic study of the Penicillium genus elucidates a diverse pangenome and 15 lateral gene transfer events.</title>
        <authorList>
            <person name="Petersen C."/>
            <person name="Sorensen T."/>
            <person name="Nielsen M.R."/>
            <person name="Sondergaard T.E."/>
            <person name="Sorensen J.L."/>
            <person name="Fitzpatrick D.A."/>
            <person name="Frisvad J.C."/>
            <person name="Nielsen K.L."/>
        </authorList>
    </citation>
    <scope>NUCLEOTIDE SEQUENCE</scope>
    <source>
        <strain evidence="3">IBT 30069</strain>
    </source>
</reference>
<evidence type="ECO:0000256" key="1">
    <source>
        <dbReference type="SAM" id="MobiDB-lite"/>
    </source>
</evidence>
<feature type="compositionally biased region" description="Low complexity" evidence="1">
    <location>
        <begin position="115"/>
        <end position="125"/>
    </location>
</feature>
<keyword evidence="4" id="KW-1185">Reference proteome</keyword>
<proteinExistence type="predicted"/>
<dbReference type="PANTHER" id="PTHR38795:SF1">
    <property type="entry name" value="DUF6604 DOMAIN-CONTAINING PROTEIN"/>
    <property type="match status" value="1"/>
</dbReference>
<dbReference type="InterPro" id="IPR046539">
    <property type="entry name" value="DUF6604"/>
</dbReference>
<dbReference type="EMBL" id="JAPQKH010000003">
    <property type="protein sequence ID" value="KAJ5106397.1"/>
    <property type="molecule type" value="Genomic_DNA"/>
</dbReference>